<feature type="transmembrane region" description="Helical" evidence="1">
    <location>
        <begin position="196"/>
        <end position="220"/>
    </location>
</feature>
<protein>
    <submittedName>
        <fullName evidence="2">Uncharacterized protein</fullName>
    </submittedName>
</protein>
<organism evidence="2 3">
    <name type="scientific">Prymnesium parvum</name>
    <name type="common">Toxic golden alga</name>
    <dbReference type="NCBI Taxonomy" id="97485"/>
    <lineage>
        <taxon>Eukaryota</taxon>
        <taxon>Haptista</taxon>
        <taxon>Haptophyta</taxon>
        <taxon>Prymnesiophyceae</taxon>
        <taxon>Prymnesiales</taxon>
        <taxon>Prymnesiaceae</taxon>
        <taxon>Prymnesium</taxon>
    </lineage>
</organism>
<dbReference type="EMBL" id="JBGBPQ010000002">
    <property type="protein sequence ID" value="KAL1528246.1"/>
    <property type="molecule type" value="Genomic_DNA"/>
</dbReference>
<evidence type="ECO:0000256" key="1">
    <source>
        <dbReference type="SAM" id="Phobius"/>
    </source>
</evidence>
<feature type="transmembrane region" description="Helical" evidence="1">
    <location>
        <begin position="36"/>
        <end position="54"/>
    </location>
</feature>
<keyword evidence="1" id="KW-0812">Transmembrane</keyword>
<feature type="transmembrane region" description="Helical" evidence="1">
    <location>
        <begin position="259"/>
        <end position="280"/>
    </location>
</feature>
<keyword evidence="1" id="KW-1133">Transmembrane helix</keyword>
<evidence type="ECO:0000313" key="2">
    <source>
        <dbReference type="EMBL" id="KAL1528246.1"/>
    </source>
</evidence>
<feature type="transmembrane region" description="Helical" evidence="1">
    <location>
        <begin position="12"/>
        <end position="30"/>
    </location>
</feature>
<gene>
    <name evidence="2" type="ORF">AB1Y20_009604</name>
</gene>
<dbReference type="AlphaFoldDB" id="A0AB34K1Z0"/>
<sequence>MRASLQVSRPYFWLVTVWLYLLPTGQHLALLRSPTFWLGLVYCTYPLNLLVYLMNDLSDVHVDQHNPRKGGAGTGAKASYHTLRALVPWAVAVQLPFLLYFLVRWGAIAAPWLLGVIFVNWLYNYGPRLSSNYPPLDLFCPCGYILVVPLSVGLNGVPVPPLRAWVHVLFLVVRTQLWLETFDLNTDRMAGRRTTAVVLGMGKAQAMLAVVLAAELVFVLVCFSDWALQSFSAASLLLVALQVRFASSRDGGNGLSAEAMSRTFLIMGIAGLGLTGQVWVNGGFL</sequence>
<accession>A0AB34K1Z0</accession>
<keyword evidence="1" id="KW-0472">Membrane</keyword>
<dbReference type="Proteomes" id="UP001515480">
    <property type="component" value="Unassembled WGS sequence"/>
</dbReference>
<proteinExistence type="predicted"/>
<keyword evidence="3" id="KW-1185">Reference proteome</keyword>
<reference evidence="2 3" key="1">
    <citation type="journal article" date="2024" name="Science">
        <title>Giant polyketide synthase enzymes in the biosynthesis of giant marine polyether toxins.</title>
        <authorList>
            <person name="Fallon T.R."/>
            <person name="Shende V.V."/>
            <person name="Wierzbicki I.H."/>
            <person name="Pendleton A.L."/>
            <person name="Watervoot N.F."/>
            <person name="Auber R.P."/>
            <person name="Gonzalez D.J."/>
            <person name="Wisecaver J.H."/>
            <person name="Moore B.S."/>
        </authorList>
    </citation>
    <scope>NUCLEOTIDE SEQUENCE [LARGE SCALE GENOMIC DNA]</scope>
    <source>
        <strain evidence="2 3">12B1</strain>
    </source>
</reference>
<evidence type="ECO:0000313" key="3">
    <source>
        <dbReference type="Proteomes" id="UP001515480"/>
    </source>
</evidence>
<name>A0AB34K1Z0_PRYPA</name>
<feature type="transmembrane region" description="Helical" evidence="1">
    <location>
        <begin position="109"/>
        <end position="126"/>
    </location>
</feature>
<comment type="caution">
    <text evidence="2">The sequence shown here is derived from an EMBL/GenBank/DDBJ whole genome shotgun (WGS) entry which is preliminary data.</text>
</comment>